<protein>
    <submittedName>
        <fullName evidence="1">Uncharacterized protein</fullName>
    </submittedName>
</protein>
<proteinExistence type="predicted"/>
<dbReference type="AlphaFoldDB" id="A0A657LM75"/>
<organism evidence="1 2">
    <name type="scientific">Pararhizobium antarcticum</name>
    <dbReference type="NCBI Taxonomy" id="1798805"/>
    <lineage>
        <taxon>Bacteria</taxon>
        <taxon>Pseudomonadati</taxon>
        <taxon>Pseudomonadota</taxon>
        <taxon>Alphaproteobacteria</taxon>
        <taxon>Hyphomicrobiales</taxon>
        <taxon>Rhizobiaceae</taxon>
        <taxon>Rhizobium/Agrobacterium group</taxon>
        <taxon>Pararhizobium</taxon>
    </lineage>
</organism>
<evidence type="ECO:0000313" key="1">
    <source>
        <dbReference type="EMBL" id="OJF90846.1"/>
    </source>
</evidence>
<dbReference type="EMBL" id="LSRP01000133">
    <property type="protein sequence ID" value="OJF90846.1"/>
    <property type="molecule type" value="Genomic_DNA"/>
</dbReference>
<accession>A0A657LM75</accession>
<dbReference type="Proteomes" id="UP000182661">
    <property type="component" value="Unassembled WGS sequence"/>
</dbReference>
<gene>
    <name evidence="1" type="ORF">AX760_23835</name>
</gene>
<comment type="caution">
    <text evidence="1">The sequence shown here is derived from an EMBL/GenBank/DDBJ whole genome shotgun (WGS) entry which is preliminary data.</text>
</comment>
<sequence length="59" mass="6314">MIVCIFSRSCVYMIDTGGVERSRAGCVTEEMGFDFRTAIPERFLSGISIDTSGANASSA</sequence>
<dbReference type="RefSeq" id="WP_071835438.1">
    <property type="nucleotide sequence ID" value="NZ_LSRP01000133.1"/>
</dbReference>
<evidence type="ECO:0000313" key="2">
    <source>
        <dbReference type="Proteomes" id="UP000182661"/>
    </source>
</evidence>
<reference evidence="1 2" key="1">
    <citation type="submission" date="2016-02" db="EMBL/GenBank/DDBJ databases">
        <title>Genome sequencing of a beta-galactosidase producing bacteria Rhizobium sp. 59.</title>
        <authorList>
            <person name="Wang D."/>
            <person name="Kot W."/>
            <person name="Qin Y."/>
            <person name="Hansen L."/>
            <person name="Naqvi K."/>
            <person name="Rensing C."/>
        </authorList>
    </citation>
    <scope>NUCLEOTIDE SEQUENCE [LARGE SCALE GENOMIC DNA]</scope>
    <source>
        <strain evidence="1 2">59</strain>
    </source>
</reference>
<name>A0A657LM75_9HYPH</name>
<keyword evidence="2" id="KW-1185">Reference proteome</keyword>